<evidence type="ECO:0000256" key="1">
    <source>
        <dbReference type="SAM" id="MobiDB-lite"/>
    </source>
</evidence>
<name>A0A9E6RHW1_9HYPH</name>
<dbReference type="Gene3D" id="1.20.5.110">
    <property type="match status" value="1"/>
</dbReference>
<dbReference type="EMBL" id="CP081869">
    <property type="protein sequence ID" value="QZO01731.1"/>
    <property type="molecule type" value="Genomic_DNA"/>
</dbReference>
<organism evidence="2 3">
    <name type="scientific">Chenggangzhangella methanolivorans</name>
    <dbReference type="NCBI Taxonomy" id="1437009"/>
    <lineage>
        <taxon>Bacteria</taxon>
        <taxon>Pseudomonadati</taxon>
        <taxon>Pseudomonadota</taxon>
        <taxon>Alphaproteobacteria</taxon>
        <taxon>Hyphomicrobiales</taxon>
        <taxon>Methylopilaceae</taxon>
        <taxon>Chenggangzhangella</taxon>
    </lineage>
</organism>
<evidence type="ECO:0000313" key="2">
    <source>
        <dbReference type="EMBL" id="QZO01731.1"/>
    </source>
</evidence>
<dbReference type="Proteomes" id="UP000825701">
    <property type="component" value="Chromosome"/>
</dbReference>
<protein>
    <submittedName>
        <fullName evidence="2">Uncharacterized protein</fullName>
    </submittedName>
</protein>
<evidence type="ECO:0000313" key="3">
    <source>
        <dbReference type="Proteomes" id="UP000825701"/>
    </source>
</evidence>
<proteinExistence type="predicted"/>
<reference evidence="2" key="1">
    <citation type="submission" date="2021-08" db="EMBL/GenBank/DDBJ databases">
        <authorList>
            <person name="Zhang H."/>
            <person name="Xu M."/>
            <person name="Yu Z."/>
            <person name="Yang L."/>
            <person name="Cai Y."/>
        </authorList>
    </citation>
    <scope>NUCLEOTIDE SEQUENCE</scope>
    <source>
        <strain evidence="2">CHL1</strain>
    </source>
</reference>
<accession>A0A9E6RHW1</accession>
<dbReference type="RefSeq" id="WP_261405061.1">
    <property type="nucleotide sequence ID" value="NZ_CP081869.1"/>
</dbReference>
<keyword evidence="3" id="KW-1185">Reference proteome</keyword>
<dbReference type="AlphaFoldDB" id="A0A9E6RHW1"/>
<sequence>MNRFWNGLRTLEEALAGLDDPHGERFSRIEKRLRDLEGRLDQIEGFADGSPEQQNSAPGSEGVVAAG</sequence>
<feature type="region of interest" description="Disordered" evidence="1">
    <location>
        <begin position="45"/>
        <end position="67"/>
    </location>
</feature>
<gene>
    <name evidence="2" type="ORF">K6K41_10360</name>
</gene>
<dbReference type="KEGG" id="cmet:K6K41_10360"/>